<sequence>MDEFFSDLQNKIDEVMPWIGLYIAAASAICTLAIAADVFNGFRSTKLWFPCKYFSLNATYLTILGVAMKLPMDLNTLLLHDSDGIARLSSLVFMSTAMANFMLSLGSMKDKEILMNVVALGILVITIVVNVWIQSFQLRSFLGKYTNFANSSMVPTTLMLLLLATLVSSAITLPTSKRSLESKYQEMHKVAMGEEGMVKRGQGFKIDKRMVDGMKKYWVMAETSNPQASTCIWMLHDMDSNSSNNWSGGGTIAPLCRWFTAVRFKCLMTRVISIREELKIEAHWTQSLVNWRDSFSGLQIRNNKCKKYLHDAKCSISLVFQEIQGTMFIQLMTSNNDMESESRGDAKLNLSRFTLLLDGEAELPKKTLEYIIRQADKVIEMGEKQPQNLIHLLNIYSNFRGVREFDSHQVPSLLLQTSKLLVSTISSSTSIAISLPNVANNKVTQLVSSVNEGLSLVKLIEKTLYESDELVNIRNAAEVSWFGVTLYRKWQGMDLRKISLKCKNSKNVLQEFSGNAERTITKFNRTANDFLMENPLNWSANIIAANSMYRISQTILLSCQEENEPNDEGLFQRLSVMIADILAACFTNLARVIITKCHRNAIEKREKSVHEAFLLLGKTTQILKLLQEHEWPSLEHDKAAYIEEWRAFFSEINNETPVTSPSTSSDEAV</sequence>
<organism evidence="2 3">
    <name type="scientific">Sesamum angolense</name>
    <dbReference type="NCBI Taxonomy" id="2727404"/>
    <lineage>
        <taxon>Eukaryota</taxon>
        <taxon>Viridiplantae</taxon>
        <taxon>Streptophyta</taxon>
        <taxon>Embryophyta</taxon>
        <taxon>Tracheophyta</taxon>
        <taxon>Spermatophyta</taxon>
        <taxon>Magnoliopsida</taxon>
        <taxon>eudicotyledons</taxon>
        <taxon>Gunneridae</taxon>
        <taxon>Pentapetalae</taxon>
        <taxon>asterids</taxon>
        <taxon>lamiids</taxon>
        <taxon>Lamiales</taxon>
        <taxon>Pedaliaceae</taxon>
        <taxon>Sesamum</taxon>
    </lineage>
</organism>
<reference evidence="2" key="1">
    <citation type="submission" date="2020-06" db="EMBL/GenBank/DDBJ databases">
        <authorList>
            <person name="Li T."/>
            <person name="Hu X."/>
            <person name="Zhang T."/>
            <person name="Song X."/>
            <person name="Zhang H."/>
            <person name="Dai N."/>
            <person name="Sheng W."/>
            <person name="Hou X."/>
            <person name="Wei L."/>
        </authorList>
    </citation>
    <scope>NUCLEOTIDE SEQUENCE</scope>
    <source>
        <strain evidence="2">K16</strain>
        <tissue evidence="2">Leaf</tissue>
    </source>
</reference>
<comment type="caution">
    <text evidence="2">The sequence shown here is derived from an EMBL/GenBank/DDBJ whole genome shotgun (WGS) entry which is preliminary data.</text>
</comment>
<keyword evidence="1" id="KW-1133">Transmembrane helix</keyword>
<dbReference type="AlphaFoldDB" id="A0AAE2BR34"/>
<keyword evidence="3" id="KW-1185">Reference proteome</keyword>
<evidence type="ECO:0000313" key="2">
    <source>
        <dbReference type="EMBL" id="KAK4394701.1"/>
    </source>
</evidence>
<feature type="transmembrane region" description="Helical" evidence="1">
    <location>
        <begin position="54"/>
        <end position="72"/>
    </location>
</feature>
<evidence type="ECO:0000256" key="1">
    <source>
        <dbReference type="SAM" id="Phobius"/>
    </source>
</evidence>
<feature type="transmembrane region" description="Helical" evidence="1">
    <location>
        <begin position="84"/>
        <end position="106"/>
    </location>
</feature>
<feature type="transmembrane region" description="Helical" evidence="1">
    <location>
        <begin position="153"/>
        <end position="173"/>
    </location>
</feature>
<dbReference type="PANTHER" id="PTHR35307:SF3">
    <property type="entry name" value="DUF4220 DOMAIN-CONTAINING PROTEIN"/>
    <property type="match status" value="1"/>
</dbReference>
<evidence type="ECO:0000313" key="3">
    <source>
        <dbReference type="Proteomes" id="UP001289374"/>
    </source>
</evidence>
<proteinExistence type="predicted"/>
<dbReference type="EMBL" id="JACGWL010000009">
    <property type="protein sequence ID" value="KAK4394701.1"/>
    <property type="molecule type" value="Genomic_DNA"/>
</dbReference>
<gene>
    <name evidence="2" type="ORF">Sango_1624400</name>
</gene>
<reference evidence="2" key="2">
    <citation type="journal article" date="2024" name="Plant">
        <title>Genomic evolution and insights into agronomic trait innovations of Sesamum species.</title>
        <authorList>
            <person name="Miao H."/>
            <person name="Wang L."/>
            <person name="Qu L."/>
            <person name="Liu H."/>
            <person name="Sun Y."/>
            <person name="Le M."/>
            <person name="Wang Q."/>
            <person name="Wei S."/>
            <person name="Zheng Y."/>
            <person name="Lin W."/>
            <person name="Duan Y."/>
            <person name="Cao H."/>
            <person name="Xiong S."/>
            <person name="Wang X."/>
            <person name="Wei L."/>
            <person name="Li C."/>
            <person name="Ma Q."/>
            <person name="Ju M."/>
            <person name="Zhao R."/>
            <person name="Li G."/>
            <person name="Mu C."/>
            <person name="Tian Q."/>
            <person name="Mei H."/>
            <person name="Zhang T."/>
            <person name="Gao T."/>
            <person name="Zhang H."/>
        </authorList>
    </citation>
    <scope>NUCLEOTIDE SEQUENCE</scope>
    <source>
        <strain evidence="2">K16</strain>
    </source>
</reference>
<feature type="transmembrane region" description="Helical" evidence="1">
    <location>
        <begin position="113"/>
        <end position="133"/>
    </location>
</feature>
<protein>
    <submittedName>
        <fullName evidence="2">Uncharacterized protein</fullName>
    </submittedName>
</protein>
<accession>A0AAE2BR34</accession>
<dbReference type="Proteomes" id="UP001289374">
    <property type="component" value="Unassembled WGS sequence"/>
</dbReference>
<name>A0AAE2BR34_9LAMI</name>
<keyword evidence="1" id="KW-0472">Membrane</keyword>
<keyword evidence="1" id="KW-0812">Transmembrane</keyword>
<feature type="transmembrane region" description="Helical" evidence="1">
    <location>
        <begin position="20"/>
        <end position="42"/>
    </location>
</feature>
<dbReference type="PANTHER" id="PTHR35307">
    <property type="entry name" value="PROTEIN, PUTATIVE-RELATED"/>
    <property type="match status" value="1"/>
</dbReference>